<feature type="transmembrane region" description="Helical" evidence="8">
    <location>
        <begin position="320"/>
        <end position="339"/>
    </location>
</feature>
<evidence type="ECO:0000256" key="5">
    <source>
        <dbReference type="ARBA" id="ARBA00022842"/>
    </source>
</evidence>
<dbReference type="Gene3D" id="1.25.60.10">
    <property type="entry name" value="MgtE N-terminal domain-like"/>
    <property type="match status" value="1"/>
</dbReference>
<dbReference type="CDD" id="cd04606">
    <property type="entry name" value="CBS_pair_Mg_transporter"/>
    <property type="match status" value="1"/>
</dbReference>
<evidence type="ECO:0000256" key="2">
    <source>
        <dbReference type="ARBA" id="ARBA00009749"/>
    </source>
</evidence>
<gene>
    <name evidence="10" type="ORF">METZ01_LOCUS40329</name>
</gene>
<evidence type="ECO:0000256" key="1">
    <source>
        <dbReference type="ARBA" id="ARBA00004141"/>
    </source>
</evidence>
<dbReference type="Gene3D" id="1.10.357.20">
    <property type="entry name" value="SLC41 divalent cation transporters, integral membrane domain"/>
    <property type="match status" value="1"/>
</dbReference>
<protein>
    <recommendedName>
        <fullName evidence="9">CBS domain-containing protein</fullName>
    </recommendedName>
</protein>
<evidence type="ECO:0000313" key="10">
    <source>
        <dbReference type="EMBL" id="SUZ87475.1"/>
    </source>
</evidence>
<dbReference type="InterPro" id="IPR036739">
    <property type="entry name" value="SLC41_membr_dom_sf"/>
</dbReference>
<keyword evidence="6 8" id="KW-1133">Transmembrane helix</keyword>
<accession>A0A381R6W0</accession>
<dbReference type="Pfam" id="PF00571">
    <property type="entry name" value="CBS"/>
    <property type="match status" value="1"/>
</dbReference>
<feature type="transmembrane region" description="Helical" evidence="8">
    <location>
        <begin position="421"/>
        <end position="444"/>
    </location>
</feature>
<dbReference type="InterPro" id="IPR038076">
    <property type="entry name" value="MgtE_N_sf"/>
</dbReference>
<keyword evidence="4 8" id="KW-0812">Transmembrane</keyword>
<reference evidence="10" key="1">
    <citation type="submission" date="2018-05" db="EMBL/GenBank/DDBJ databases">
        <authorList>
            <person name="Lanie J.A."/>
            <person name="Ng W.-L."/>
            <person name="Kazmierczak K.M."/>
            <person name="Andrzejewski T.M."/>
            <person name="Davidsen T.M."/>
            <person name="Wayne K.J."/>
            <person name="Tettelin H."/>
            <person name="Glass J.I."/>
            <person name="Rusch D."/>
            <person name="Podicherti R."/>
            <person name="Tsui H.-C.T."/>
            <person name="Winkler M.E."/>
        </authorList>
    </citation>
    <scope>NUCLEOTIDE SEQUENCE</scope>
</reference>
<name>A0A381R6W0_9ZZZZ</name>
<feature type="transmembrane region" description="Helical" evidence="8">
    <location>
        <begin position="360"/>
        <end position="381"/>
    </location>
</feature>
<keyword evidence="5" id="KW-0460">Magnesium</keyword>
<dbReference type="PANTHER" id="PTHR43773:SF1">
    <property type="entry name" value="MAGNESIUM TRANSPORTER MGTE"/>
    <property type="match status" value="1"/>
</dbReference>
<evidence type="ECO:0000259" key="9">
    <source>
        <dbReference type="PROSITE" id="PS51371"/>
    </source>
</evidence>
<dbReference type="Pfam" id="PF01769">
    <property type="entry name" value="MgtE"/>
    <property type="match status" value="1"/>
</dbReference>
<evidence type="ECO:0000256" key="4">
    <source>
        <dbReference type="ARBA" id="ARBA00022692"/>
    </source>
</evidence>
<keyword evidence="3" id="KW-0813">Transport</keyword>
<comment type="similarity">
    <text evidence="2">Belongs to the SLC41A transporter family.</text>
</comment>
<comment type="subcellular location">
    <subcellularLocation>
        <location evidence="1">Membrane</location>
        <topology evidence="1">Multi-pass membrane protein</topology>
    </subcellularLocation>
</comment>
<dbReference type="PROSITE" id="PS51371">
    <property type="entry name" value="CBS"/>
    <property type="match status" value="1"/>
</dbReference>
<dbReference type="SUPFAM" id="SSF54631">
    <property type="entry name" value="CBS-domain pair"/>
    <property type="match status" value="1"/>
</dbReference>
<dbReference type="PANTHER" id="PTHR43773">
    <property type="entry name" value="MAGNESIUM TRANSPORTER MGTE"/>
    <property type="match status" value="1"/>
</dbReference>
<dbReference type="AlphaFoldDB" id="A0A381R6W0"/>
<dbReference type="EMBL" id="UINC01001727">
    <property type="protein sequence ID" value="SUZ87475.1"/>
    <property type="molecule type" value="Genomic_DNA"/>
</dbReference>
<dbReference type="InterPro" id="IPR000644">
    <property type="entry name" value="CBS_dom"/>
</dbReference>
<feature type="domain" description="CBS" evidence="9">
    <location>
        <begin position="206"/>
        <end position="262"/>
    </location>
</feature>
<dbReference type="Gene3D" id="3.10.580.10">
    <property type="entry name" value="CBS-domain"/>
    <property type="match status" value="1"/>
</dbReference>
<evidence type="ECO:0000256" key="3">
    <source>
        <dbReference type="ARBA" id="ARBA00022448"/>
    </source>
</evidence>
<organism evidence="10">
    <name type="scientific">marine metagenome</name>
    <dbReference type="NCBI Taxonomy" id="408172"/>
    <lineage>
        <taxon>unclassified sequences</taxon>
        <taxon>metagenomes</taxon>
        <taxon>ecological metagenomes</taxon>
    </lineage>
</organism>
<evidence type="ECO:0000256" key="6">
    <source>
        <dbReference type="ARBA" id="ARBA00022989"/>
    </source>
</evidence>
<sequence>MKKSAHHTEKLREQIDELAASGKLRSISDQAVELHPSDLADLIESLDEKYRVEILCTLPTTLASETLAEMDEGEGRAELLVALPAEKVAEFLKELADDDATDLIGELGPEDQRSILAALPVDEARDIKRLLSYGEETAGGLMTTELVEVEGSLRADEAIGQVRIQGRDVEDFYTVFVIDQKRRLLGTMRLDDLVVADPAASIEGLVEEPSVTVLPDVDQEEVGRLLGRYNLAAIPVVTDEGVLLGRITFDDVIDVIESEQTEDILMLAGVPDEDELRHNWIESVSTRLPWLMLNLATAAIAASVILVFKDLIEKELTLAFIAPIIAAMGGSSGTQSLAVTIRRITVQGSGSARGFVAKEILIGLVNGAVLGSGVALLAFLIDGNVMLGVVVLLAMWANQIVAGFAGAFIPTTLDRAGIDPSIASSVFVHTLTDLLGFFLLLWLASHLLL</sequence>
<evidence type="ECO:0000256" key="8">
    <source>
        <dbReference type="SAM" id="Phobius"/>
    </source>
</evidence>
<dbReference type="SUPFAM" id="SSF158791">
    <property type="entry name" value="MgtE N-terminal domain-like"/>
    <property type="match status" value="1"/>
</dbReference>
<dbReference type="GO" id="GO:0016020">
    <property type="term" value="C:membrane"/>
    <property type="evidence" value="ECO:0007669"/>
    <property type="project" value="UniProtKB-SubCell"/>
</dbReference>
<proteinExistence type="inferred from homology"/>
<dbReference type="SUPFAM" id="SSF161093">
    <property type="entry name" value="MgtE membrane domain-like"/>
    <property type="match status" value="1"/>
</dbReference>
<dbReference type="InterPro" id="IPR006669">
    <property type="entry name" value="MgtE_transporter"/>
</dbReference>
<dbReference type="InterPro" id="IPR006668">
    <property type="entry name" value="Mg_transptr_MgtE_intracell_dom"/>
</dbReference>
<dbReference type="Pfam" id="PF03448">
    <property type="entry name" value="MgtE_N"/>
    <property type="match status" value="1"/>
</dbReference>
<feature type="transmembrane region" description="Helical" evidence="8">
    <location>
        <begin position="288"/>
        <end position="308"/>
    </location>
</feature>
<dbReference type="InterPro" id="IPR046342">
    <property type="entry name" value="CBS_dom_sf"/>
</dbReference>
<dbReference type="SMART" id="SM00116">
    <property type="entry name" value="CBS"/>
    <property type="match status" value="1"/>
</dbReference>
<evidence type="ECO:0000256" key="7">
    <source>
        <dbReference type="ARBA" id="ARBA00023136"/>
    </source>
</evidence>
<feature type="transmembrane region" description="Helical" evidence="8">
    <location>
        <begin position="387"/>
        <end position="409"/>
    </location>
</feature>
<keyword evidence="7 8" id="KW-0472">Membrane</keyword>
<dbReference type="NCBIfam" id="TIGR00400">
    <property type="entry name" value="mgtE"/>
    <property type="match status" value="1"/>
</dbReference>
<dbReference type="GO" id="GO:0015095">
    <property type="term" value="F:magnesium ion transmembrane transporter activity"/>
    <property type="evidence" value="ECO:0007669"/>
    <property type="project" value="InterPro"/>
</dbReference>
<dbReference type="InterPro" id="IPR006667">
    <property type="entry name" value="SLC41_membr_dom"/>
</dbReference>
<dbReference type="SMART" id="SM00924">
    <property type="entry name" value="MgtE_N"/>
    <property type="match status" value="1"/>
</dbReference>